<dbReference type="InterPro" id="IPR018258">
    <property type="entry name" value="Ribosomal_bL21_CS"/>
</dbReference>
<evidence type="ECO:0000256" key="4">
    <source>
        <dbReference type="ARBA" id="ARBA00022730"/>
    </source>
</evidence>
<dbReference type="GO" id="GO:0006412">
    <property type="term" value="P:translation"/>
    <property type="evidence" value="ECO:0007669"/>
    <property type="project" value="InterPro"/>
</dbReference>
<organism evidence="7">
    <name type="scientific">Eucheuma denticulatum</name>
    <dbReference type="NCBI Taxonomy" id="305493"/>
    <lineage>
        <taxon>Eukaryota</taxon>
        <taxon>Rhodophyta</taxon>
        <taxon>Florideophyceae</taxon>
        <taxon>Rhodymeniophycidae</taxon>
        <taxon>Gigartinales</taxon>
        <taxon>Solieriaceae</taxon>
        <taxon>Eucheuma</taxon>
    </lineage>
</organism>
<evidence type="ECO:0000256" key="3">
    <source>
        <dbReference type="ARBA" id="ARBA00022640"/>
    </source>
</evidence>
<reference evidence="7" key="2">
    <citation type="journal article" date="2021" name="Genomics">
        <title>Comparative analysis of mitochondrial genomes of Nirvanini and Evacanthini (Hemiptera: Cicadellidae) reveals an explicit evolutionary relationship.</title>
        <authorList>
            <person name="Du Y."/>
            <person name="Liang Z."/>
            <person name="Dietrich C.H."/>
            <person name="Dai W."/>
        </authorList>
    </citation>
    <scope>NUCLEOTIDE SEQUENCE</scope>
</reference>
<dbReference type="PROSITE" id="PS01169">
    <property type="entry name" value="RIBOSOMAL_L21"/>
    <property type="match status" value="1"/>
</dbReference>
<dbReference type="InterPro" id="IPR001787">
    <property type="entry name" value="Ribosomal_bL21"/>
</dbReference>
<comment type="subcellular location">
    <subcellularLocation>
        <location evidence="1">Plastid</location>
    </subcellularLocation>
</comment>
<dbReference type="AlphaFoldDB" id="A0A8E7PGF1"/>
<dbReference type="NCBIfam" id="TIGR00061">
    <property type="entry name" value="L21"/>
    <property type="match status" value="1"/>
</dbReference>
<dbReference type="GO" id="GO:0009536">
    <property type="term" value="C:plastid"/>
    <property type="evidence" value="ECO:0007669"/>
    <property type="project" value="UniProtKB-SubCell"/>
</dbReference>
<keyword evidence="7" id="KW-0689">Ribosomal protein</keyword>
<evidence type="ECO:0000256" key="5">
    <source>
        <dbReference type="ARBA" id="ARBA00022884"/>
    </source>
</evidence>
<sequence length="115" mass="13289">MKYAIVESCGKQIWVEEGRFYDLNYIPGEPGDLIKLNKVLFFNEEGKIQVGKPCLHNILIEGTILRHLKNKKITVFKVKPKKNSKTKQGHRQKLTRLLIKKILISTNIPNIKYGT</sequence>
<dbReference type="GO" id="GO:0005762">
    <property type="term" value="C:mitochondrial large ribosomal subunit"/>
    <property type="evidence" value="ECO:0007669"/>
    <property type="project" value="TreeGrafter"/>
</dbReference>
<keyword evidence="5" id="KW-0694">RNA-binding</keyword>
<evidence type="ECO:0000256" key="1">
    <source>
        <dbReference type="ARBA" id="ARBA00004474"/>
    </source>
</evidence>
<proteinExistence type="inferred from homology"/>
<dbReference type="GO" id="GO:0003735">
    <property type="term" value="F:structural constituent of ribosome"/>
    <property type="evidence" value="ECO:0007669"/>
    <property type="project" value="InterPro"/>
</dbReference>
<keyword evidence="3 7" id="KW-0934">Plastid</keyword>
<dbReference type="HAMAP" id="MF_01363">
    <property type="entry name" value="Ribosomal_bL21"/>
    <property type="match status" value="1"/>
</dbReference>
<evidence type="ECO:0000313" key="7">
    <source>
        <dbReference type="EMBL" id="QVY58211.1"/>
    </source>
</evidence>
<dbReference type="GO" id="GO:0019843">
    <property type="term" value="F:rRNA binding"/>
    <property type="evidence" value="ECO:0007669"/>
    <property type="project" value="UniProtKB-KW"/>
</dbReference>
<reference evidence="7" key="1">
    <citation type="submission" date="2019-07" db="EMBL/GenBank/DDBJ databases">
        <authorList>
            <person name="Zhang J."/>
            <person name="Liu T."/>
        </authorList>
    </citation>
    <scope>NUCLEOTIDE SEQUENCE</scope>
</reference>
<geneLocation type="plastid" evidence="7"/>
<keyword evidence="7" id="KW-0687">Ribonucleoprotein</keyword>
<dbReference type="PANTHER" id="PTHR21349">
    <property type="entry name" value="50S RIBOSOMAL PROTEIN L21"/>
    <property type="match status" value="1"/>
</dbReference>
<dbReference type="PANTHER" id="PTHR21349:SF7">
    <property type="entry name" value="LARGE RIBOSOMAL SUBUNIT PROTEIN BL21C"/>
    <property type="match status" value="1"/>
</dbReference>
<dbReference type="Pfam" id="PF00829">
    <property type="entry name" value="Ribosomal_L21p"/>
    <property type="match status" value="1"/>
</dbReference>
<dbReference type="InterPro" id="IPR028909">
    <property type="entry name" value="bL21-like"/>
</dbReference>
<comment type="similarity">
    <text evidence="2">Belongs to the bacterial ribosomal protein bL21 family.</text>
</comment>
<gene>
    <name evidence="7" type="primary">rpl21</name>
</gene>
<accession>A0A8E7PGF1</accession>
<name>A0A8E7PGF1_9FLOR</name>
<evidence type="ECO:0000256" key="6">
    <source>
        <dbReference type="ARBA" id="ARBA00035397"/>
    </source>
</evidence>
<evidence type="ECO:0000256" key="2">
    <source>
        <dbReference type="ARBA" id="ARBA00008563"/>
    </source>
</evidence>
<dbReference type="EMBL" id="MN240357">
    <property type="protein sequence ID" value="QVY58211.1"/>
    <property type="molecule type" value="Genomic_DNA"/>
</dbReference>
<protein>
    <recommendedName>
        <fullName evidence="6">50S ribosomal protein L21, chloroplastic</fullName>
    </recommendedName>
</protein>
<keyword evidence="4" id="KW-0699">rRNA-binding</keyword>